<dbReference type="EMBL" id="JANAVB010043618">
    <property type="protein sequence ID" value="KAJ6792426.1"/>
    <property type="molecule type" value="Genomic_DNA"/>
</dbReference>
<dbReference type="InterPro" id="IPR038248">
    <property type="entry name" value="Dicer_dimer_sf"/>
</dbReference>
<dbReference type="Pfam" id="PF03368">
    <property type="entry name" value="Dicer_dimer"/>
    <property type="match status" value="1"/>
</dbReference>
<keyword evidence="1" id="KW-0378">Hydrolase</keyword>
<evidence type="ECO:0000256" key="1">
    <source>
        <dbReference type="ARBA" id="ARBA00022801"/>
    </source>
</evidence>
<dbReference type="GO" id="GO:0030422">
    <property type="term" value="P:siRNA processing"/>
    <property type="evidence" value="ECO:0007669"/>
    <property type="project" value="TreeGrafter"/>
</dbReference>
<dbReference type="AlphaFoldDB" id="A0AAX6DKZ6"/>
<evidence type="ECO:0000313" key="5">
    <source>
        <dbReference type="Proteomes" id="UP001140949"/>
    </source>
</evidence>
<accession>A0AAX6DKZ6</accession>
<protein>
    <submittedName>
        <fullName evidence="4">Endoribonuclease Dicer-like protein 3a</fullName>
    </submittedName>
</protein>
<evidence type="ECO:0000313" key="4">
    <source>
        <dbReference type="EMBL" id="KAJ6792426.1"/>
    </source>
</evidence>
<name>A0AAX6DKZ6_IRIPA</name>
<dbReference type="PANTHER" id="PTHR14950:SF46">
    <property type="entry name" value="ENDORIBONUCLEASE DICER HOMOLOG 3"/>
    <property type="match status" value="1"/>
</dbReference>
<dbReference type="GO" id="GO:0004525">
    <property type="term" value="F:ribonuclease III activity"/>
    <property type="evidence" value="ECO:0007669"/>
    <property type="project" value="TreeGrafter"/>
</dbReference>
<sequence length="200" mass="22132">MEALLTSSCGILQGDFVDRGYNSLEDFMILLLLKARGNIQQRDLLFNIIKSKHSMMDTASHRECVSLIPKLLDIEKTEAYDVESTGARVTADSSVNLIYQYCGKLPSDKYYAPRPVFDFTTCDGSCECTLTLPPNAAFQTIVRPLSQSNNKAKQLVCLDACKRLHHLGALNDHLLPVVEEESLETGPIKKKEKSIAGAGH</sequence>
<keyword evidence="5" id="KW-1185">Reference proteome</keyword>
<keyword evidence="2" id="KW-0694">RNA-binding</keyword>
<dbReference type="InterPro" id="IPR005034">
    <property type="entry name" value="Dicer_dimerisation"/>
</dbReference>
<dbReference type="PROSITE" id="PS51327">
    <property type="entry name" value="DICER_DSRBF"/>
    <property type="match status" value="1"/>
</dbReference>
<evidence type="ECO:0000259" key="3">
    <source>
        <dbReference type="PROSITE" id="PS51327"/>
    </source>
</evidence>
<proteinExistence type="predicted"/>
<evidence type="ECO:0000256" key="2">
    <source>
        <dbReference type="PROSITE-ProRule" id="PRU00657"/>
    </source>
</evidence>
<reference evidence="4" key="2">
    <citation type="submission" date="2023-04" db="EMBL/GenBank/DDBJ databases">
        <authorList>
            <person name="Bruccoleri R.E."/>
            <person name="Oakeley E.J."/>
            <person name="Faust A.-M."/>
            <person name="Dessus-Babus S."/>
            <person name="Altorfer M."/>
            <person name="Burckhardt D."/>
            <person name="Oertli M."/>
            <person name="Naumann U."/>
            <person name="Petersen F."/>
            <person name="Wong J."/>
        </authorList>
    </citation>
    <scope>NUCLEOTIDE SEQUENCE</scope>
    <source>
        <strain evidence="4">GSM-AAB239-AS_SAM_17_03QT</strain>
        <tissue evidence="4">Leaf</tissue>
    </source>
</reference>
<dbReference type="Proteomes" id="UP001140949">
    <property type="component" value="Unassembled WGS sequence"/>
</dbReference>
<organism evidence="4 5">
    <name type="scientific">Iris pallida</name>
    <name type="common">Sweet iris</name>
    <dbReference type="NCBI Taxonomy" id="29817"/>
    <lineage>
        <taxon>Eukaryota</taxon>
        <taxon>Viridiplantae</taxon>
        <taxon>Streptophyta</taxon>
        <taxon>Embryophyta</taxon>
        <taxon>Tracheophyta</taxon>
        <taxon>Spermatophyta</taxon>
        <taxon>Magnoliopsida</taxon>
        <taxon>Liliopsida</taxon>
        <taxon>Asparagales</taxon>
        <taxon>Iridaceae</taxon>
        <taxon>Iridoideae</taxon>
        <taxon>Irideae</taxon>
        <taxon>Iris</taxon>
    </lineage>
</organism>
<dbReference type="FunFam" id="3.30.160.380:FF:000001">
    <property type="entry name" value="Endoribonuclease dicer-like 1"/>
    <property type="match status" value="1"/>
</dbReference>
<comment type="caution">
    <text evidence="4">The sequence shown here is derived from an EMBL/GenBank/DDBJ whole genome shotgun (WGS) entry which is preliminary data.</text>
</comment>
<feature type="domain" description="Dicer dsRNA-binding fold" evidence="3">
    <location>
        <begin position="94"/>
        <end position="184"/>
    </location>
</feature>
<dbReference type="PANTHER" id="PTHR14950">
    <property type="entry name" value="DICER-RELATED"/>
    <property type="match status" value="1"/>
</dbReference>
<reference evidence="4" key="1">
    <citation type="journal article" date="2023" name="GigaByte">
        <title>Genome assembly of the bearded iris, Iris pallida Lam.</title>
        <authorList>
            <person name="Bruccoleri R.E."/>
            <person name="Oakeley E.J."/>
            <person name="Faust A.M.E."/>
            <person name="Altorfer M."/>
            <person name="Dessus-Babus S."/>
            <person name="Burckhardt D."/>
            <person name="Oertli M."/>
            <person name="Naumann U."/>
            <person name="Petersen F."/>
            <person name="Wong J."/>
        </authorList>
    </citation>
    <scope>NUCLEOTIDE SEQUENCE</scope>
    <source>
        <strain evidence="4">GSM-AAB239-AS_SAM_17_03QT</strain>
    </source>
</reference>
<dbReference type="GO" id="GO:0005737">
    <property type="term" value="C:cytoplasm"/>
    <property type="evidence" value="ECO:0007669"/>
    <property type="project" value="TreeGrafter"/>
</dbReference>
<dbReference type="GO" id="GO:0003723">
    <property type="term" value="F:RNA binding"/>
    <property type="evidence" value="ECO:0007669"/>
    <property type="project" value="UniProtKB-UniRule"/>
</dbReference>
<dbReference type="GO" id="GO:0005634">
    <property type="term" value="C:nucleus"/>
    <property type="evidence" value="ECO:0007669"/>
    <property type="project" value="TreeGrafter"/>
</dbReference>
<gene>
    <name evidence="4" type="ORF">M6B38_239460</name>
</gene>
<dbReference type="Gene3D" id="3.30.160.380">
    <property type="entry name" value="Dicer dimerisation domain"/>
    <property type="match status" value="1"/>
</dbReference>